<dbReference type="STRING" id="59733.SAMN05421769_3768"/>
<keyword evidence="2" id="KW-1185">Reference proteome</keyword>
<dbReference type="Proteomes" id="UP000184782">
    <property type="component" value="Unassembled WGS sequence"/>
</dbReference>
<accession>A0A1N6IUN5</accession>
<name>A0A1N6IUN5_9FLAO</name>
<proteinExistence type="predicted"/>
<reference evidence="2" key="1">
    <citation type="submission" date="2016-12" db="EMBL/GenBank/DDBJ databases">
        <authorList>
            <person name="Varghese N."/>
            <person name="Submissions S."/>
        </authorList>
    </citation>
    <scope>NUCLEOTIDE SEQUENCE [LARGE SCALE GENOMIC DNA]</scope>
    <source>
        <strain evidence="2">DSM 16779</strain>
    </source>
</reference>
<protein>
    <recommendedName>
        <fullName evidence="3">Lipoprotein</fullName>
    </recommendedName>
</protein>
<sequence>MKNSVLLAGLLLIVSCKKAVPSQENKADSVIVSEQSSNALQVDSTNAKVNNDTLQSVNTKSEENVSKQNGETVKLVDGEKLPSTLECEFTDKIQKVVVRIANYKKDQLKANIIPENNNMNIRFNQIKTPDGKYDGPFGREISYKISGKGEVWLIIGKNLMAEGDNVGRFSVRIE</sequence>
<dbReference type="OrthoDB" id="1255149at2"/>
<evidence type="ECO:0000313" key="1">
    <source>
        <dbReference type="EMBL" id="SIO35751.1"/>
    </source>
</evidence>
<gene>
    <name evidence="1" type="ORF">SAMN05421769_3768</name>
</gene>
<dbReference type="EMBL" id="FSRQ01000005">
    <property type="protein sequence ID" value="SIO35751.1"/>
    <property type="molecule type" value="Genomic_DNA"/>
</dbReference>
<dbReference type="RefSeq" id="WP_074231953.1">
    <property type="nucleotide sequence ID" value="NZ_FSRQ01000005.1"/>
</dbReference>
<evidence type="ECO:0008006" key="3">
    <source>
        <dbReference type="Google" id="ProtNLM"/>
    </source>
</evidence>
<organism evidence="1 2">
    <name type="scientific">Chryseobacterium scophthalmum</name>
    <dbReference type="NCBI Taxonomy" id="59733"/>
    <lineage>
        <taxon>Bacteria</taxon>
        <taxon>Pseudomonadati</taxon>
        <taxon>Bacteroidota</taxon>
        <taxon>Flavobacteriia</taxon>
        <taxon>Flavobacteriales</taxon>
        <taxon>Weeksellaceae</taxon>
        <taxon>Chryseobacterium group</taxon>
        <taxon>Chryseobacterium</taxon>
    </lineage>
</organism>
<evidence type="ECO:0000313" key="2">
    <source>
        <dbReference type="Proteomes" id="UP000184782"/>
    </source>
</evidence>
<dbReference type="AlphaFoldDB" id="A0A1N6IUN5"/>
<dbReference type="PROSITE" id="PS51257">
    <property type="entry name" value="PROKAR_LIPOPROTEIN"/>
    <property type="match status" value="1"/>
</dbReference>